<evidence type="ECO:0000313" key="2">
    <source>
        <dbReference type="Proteomes" id="UP000887565"/>
    </source>
</evidence>
<keyword evidence="2" id="KW-1185">Reference proteome</keyword>
<keyword evidence="1" id="KW-0732">Signal</keyword>
<dbReference type="AlphaFoldDB" id="A0A915KP55"/>
<proteinExistence type="predicted"/>
<evidence type="ECO:0000313" key="3">
    <source>
        <dbReference type="WBParaSite" id="nRc.2.0.1.t39518-RA"/>
    </source>
</evidence>
<accession>A0A915KP55</accession>
<organism evidence="2 3">
    <name type="scientific">Romanomermis culicivorax</name>
    <name type="common">Nematode worm</name>
    <dbReference type="NCBI Taxonomy" id="13658"/>
    <lineage>
        <taxon>Eukaryota</taxon>
        <taxon>Metazoa</taxon>
        <taxon>Ecdysozoa</taxon>
        <taxon>Nematoda</taxon>
        <taxon>Enoplea</taxon>
        <taxon>Dorylaimia</taxon>
        <taxon>Mermithida</taxon>
        <taxon>Mermithoidea</taxon>
        <taxon>Mermithidae</taxon>
        <taxon>Romanomermis</taxon>
    </lineage>
</organism>
<feature type="signal peptide" evidence="1">
    <location>
        <begin position="1"/>
        <end position="21"/>
    </location>
</feature>
<dbReference type="WBParaSite" id="nRc.2.0.1.t39518-RA">
    <property type="protein sequence ID" value="nRc.2.0.1.t39518-RA"/>
    <property type="gene ID" value="nRc.2.0.1.g39518"/>
</dbReference>
<sequence>MKILISLILLFNCAYCTVTVATEVTTRKLSSTDSKKQLMMITKLINDLMKRDDRKIRILLSKNRRKLSTLGKVVDENGILATDTGHLYSKIAHQLDHSASLINEIIQRRMLMNKQLEHLATIQKYMNAL</sequence>
<reference evidence="3" key="1">
    <citation type="submission" date="2022-11" db="UniProtKB">
        <authorList>
            <consortium name="WormBaseParasite"/>
        </authorList>
    </citation>
    <scope>IDENTIFICATION</scope>
</reference>
<name>A0A915KP55_ROMCU</name>
<protein>
    <submittedName>
        <fullName evidence="3">Uncharacterized protein</fullName>
    </submittedName>
</protein>
<evidence type="ECO:0000256" key="1">
    <source>
        <dbReference type="SAM" id="SignalP"/>
    </source>
</evidence>
<feature type="chain" id="PRO_5037042336" evidence="1">
    <location>
        <begin position="22"/>
        <end position="129"/>
    </location>
</feature>
<dbReference type="Proteomes" id="UP000887565">
    <property type="component" value="Unplaced"/>
</dbReference>